<dbReference type="AlphaFoldDB" id="A0A286REG7"/>
<proteinExistence type="predicted"/>
<evidence type="ECO:0000313" key="1">
    <source>
        <dbReference type="EMBL" id="ASV74356.1"/>
    </source>
</evidence>
<reference evidence="1 2" key="1">
    <citation type="journal article" name="Front. Microbiol.">
        <title>Sugar Metabolism of the First Thermophilic Planctomycete Thermogutta terrifontis: Comparative Genomic and Transcriptomic Approaches.</title>
        <authorList>
            <person name="Elcheninov A.G."/>
            <person name="Menzel P."/>
            <person name="Gudbergsdottir S.R."/>
            <person name="Slesarev A.I."/>
            <person name="Kadnikov V.V."/>
            <person name="Krogh A."/>
            <person name="Bonch-Osmolovskaya E.A."/>
            <person name="Peng X."/>
            <person name="Kublanov I.V."/>
        </authorList>
    </citation>
    <scope>NUCLEOTIDE SEQUENCE [LARGE SCALE GENOMIC DNA]</scope>
    <source>
        <strain evidence="1 2">R1</strain>
    </source>
</reference>
<evidence type="ECO:0000313" key="2">
    <source>
        <dbReference type="Proteomes" id="UP000215086"/>
    </source>
</evidence>
<sequence length="39" mass="4644">MEMRHHPRVGKRLTEEIPDALTLFNRAFKRRLTKPRGGQ</sequence>
<keyword evidence="2" id="KW-1185">Reference proteome</keyword>
<dbReference type="EMBL" id="CP018477">
    <property type="protein sequence ID" value="ASV74356.1"/>
    <property type="molecule type" value="Genomic_DNA"/>
</dbReference>
<name>A0A286REG7_9BACT</name>
<protein>
    <submittedName>
        <fullName evidence="1">Uncharacterized protein</fullName>
    </submittedName>
</protein>
<organism evidence="1 2">
    <name type="scientific">Thermogutta terrifontis</name>
    <dbReference type="NCBI Taxonomy" id="1331910"/>
    <lineage>
        <taxon>Bacteria</taxon>
        <taxon>Pseudomonadati</taxon>
        <taxon>Planctomycetota</taxon>
        <taxon>Planctomycetia</taxon>
        <taxon>Pirellulales</taxon>
        <taxon>Thermoguttaceae</taxon>
        <taxon>Thermogutta</taxon>
    </lineage>
</organism>
<gene>
    <name evidence="1" type="ORF">THTE_1754</name>
</gene>
<dbReference type="Proteomes" id="UP000215086">
    <property type="component" value="Chromosome"/>
</dbReference>
<dbReference type="KEGG" id="ttf:THTE_1754"/>
<accession>A0A286REG7</accession>